<dbReference type="FunFam" id="3.40.1280.10:FF:000008">
    <property type="entry name" value="Group 3 RNA methyltransferase TrmH"/>
    <property type="match status" value="1"/>
</dbReference>
<dbReference type="CDD" id="cd18103">
    <property type="entry name" value="SpoU-like_RlmB"/>
    <property type="match status" value="1"/>
</dbReference>
<name>A0A0M8K7E3_9CHLR</name>
<dbReference type="Pfam" id="PF00588">
    <property type="entry name" value="SpoU_methylase"/>
    <property type="match status" value="1"/>
</dbReference>
<dbReference type="GO" id="GO:0008173">
    <property type="term" value="F:RNA methyltransferase activity"/>
    <property type="evidence" value="ECO:0007669"/>
    <property type="project" value="InterPro"/>
</dbReference>
<protein>
    <submittedName>
        <fullName evidence="5">23S rRNA (Guanosine2251-2'-O)-methyltransferase</fullName>
        <ecNumber evidence="5">2.1.1.185</ecNumber>
    </submittedName>
</protein>
<keyword evidence="7" id="KW-1185">Reference proteome</keyword>
<dbReference type="FunCoup" id="A0A0M8K7E3">
    <property type="interactions" value="377"/>
</dbReference>
<dbReference type="Pfam" id="PF08032">
    <property type="entry name" value="SpoU_sub_bind"/>
    <property type="match status" value="1"/>
</dbReference>
<sequence length="246" mass="27063">MSDIVYGRHPVRELLRSEAEVETLWVLDTPKTRTHLRDLLALAEQRGIPVRFVPRQRLDKLAQGNHQGVVARVAPFRYATVEDILARAAERHEPPFVVLLDHLEDVHNVGAIIRTAEAAGVHGILLPERRAAGITSTVYKTSAGAVQYLPIARVGNLYDAMQALKEAGLWWVGLDMDAPQTHTEAVLTGPLGVVIGAEGRGLSRRVREACDFLVRIPMRGRIQSLNASVAAGIVIYEVVRQRLAAT</sequence>
<feature type="domain" description="RNA 2-O ribose methyltransferase substrate binding" evidence="4">
    <location>
        <begin position="4"/>
        <end position="79"/>
    </location>
</feature>
<dbReference type="AlphaFoldDB" id="A0A0M8K7E3"/>
<evidence type="ECO:0000259" key="4">
    <source>
        <dbReference type="SMART" id="SM00967"/>
    </source>
</evidence>
<organism evidence="5 7">
    <name type="scientific">Ardenticatena maritima</name>
    <dbReference type="NCBI Taxonomy" id="872965"/>
    <lineage>
        <taxon>Bacteria</taxon>
        <taxon>Bacillati</taxon>
        <taxon>Chloroflexota</taxon>
        <taxon>Ardenticatenia</taxon>
        <taxon>Ardenticatenales</taxon>
        <taxon>Ardenticatenaceae</taxon>
        <taxon>Ardenticatena</taxon>
    </lineage>
</organism>
<dbReference type="InterPro" id="IPR029028">
    <property type="entry name" value="Alpha/beta_knot_MTases"/>
</dbReference>
<dbReference type="NCBIfam" id="TIGR00186">
    <property type="entry name" value="rRNA_methyl_3"/>
    <property type="match status" value="1"/>
</dbReference>
<dbReference type="RefSeq" id="WP_054492198.1">
    <property type="nucleotide sequence ID" value="NZ_BBZA01000038.1"/>
</dbReference>
<dbReference type="OrthoDB" id="9794400at2"/>
<dbReference type="EMBL" id="LGKN01000009">
    <property type="protein sequence ID" value="KPL86453.1"/>
    <property type="molecule type" value="Genomic_DNA"/>
</dbReference>
<evidence type="ECO:0000313" key="5">
    <source>
        <dbReference type="EMBL" id="GAP62262.1"/>
    </source>
</evidence>
<evidence type="ECO:0000313" key="6">
    <source>
        <dbReference type="EMBL" id="KPL86453.1"/>
    </source>
</evidence>
<reference evidence="7" key="3">
    <citation type="submission" date="2015-08" db="EMBL/GenBank/DDBJ databases">
        <title>Draft Genome Sequence of a Heterotrophic Facultative Anaerobic Bacterium Ardenticatena maritima Strain 110S.</title>
        <authorList>
            <person name="Kawaichi S."/>
            <person name="Yoshida T."/>
            <person name="Sako Y."/>
            <person name="Nakamura R."/>
        </authorList>
    </citation>
    <scope>NUCLEOTIDE SEQUENCE [LARGE SCALE GENOMIC DNA]</scope>
    <source>
        <strain evidence="7">110S</strain>
    </source>
</reference>
<reference evidence="5 7" key="1">
    <citation type="journal article" date="2015" name="Genome Announc.">
        <title>Draft Genome Sequence of a Heterotrophic Facultative Anaerobic Thermophilic Bacterium, Ardenticatena maritima Strain 110ST.</title>
        <authorList>
            <person name="Kawaichi S."/>
            <person name="Yoshida T."/>
            <person name="Sako Y."/>
            <person name="Nakamura R."/>
        </authorList>
    </citation>
    <scope>NUCLEOTIDE SEQUENCE [LARGE SCALE GENOMIC DNA]</scope>
    <source>
        <strain evidence="5 7">110S</strain>
    </source>
</reference>
<reference evidence="6 8" key="2">
    <citation type="submission" date="2015-07" db="EMBL/GenBank/DDBJ databases">
        <title>Whole genome sequence of Ardenticatena maritima DSM 23922.</title>
        <authorList>
            <person name="Hemp J."/>
            <person name="Ward L.M."/>
            <person name="Pace L.A."/>
            <person name="Fischer W.W."/>
        </authorList>
    </citation>
    <scope>NUCLEOTIDE SEQUENCE [LARGE SCALE GENOMIC DNA]</scope>
    <source>
        <strain evidence="6 8">110S</strain>
    </source>
</reference>
<dbReference type="Proteomes" id="UP000050502">
    <property type="component" value="Unassembled WGS sequence"/>
</dbReference>
<dbReference type="EMBL" id="BBZA01000038">
    <property type="protein sequence ID" value="GAP62262.1"/>
    <property type="molecule type" value="Genomic_DNA"/>
</dbReference>
<dbReference type="SMART" id="SM00967">
    <property type="entry name" value="SpoU_sub_bind"/>
    <property type="match status" value="1"/>
</dbReference>
<dbReference type="GO" id="GO:0003723">
    <property type="term" value="F:RNA binding"/>
    <property type="evidence" value="ECO:0007669"/>
    <property type="project" value="InterPro"/>
</dbReference>
<dbReference type="PATRIC" id="fig|872965.6.peg.2507"/>
<proteinExistence type="inferred from homology"/>
<evidence type="ECO:0000313" key="7">
    <source>
        <dbReference type="Proteomes" id="UP000037784"/>
    </source>
</evidence>
<dbReference type="GO" id="GO:0032259">
    <property type="term" value="P:methylation"/>
    <property type="evidence" value="ECO:0007669"/>
    <property type="project" value="UniProtKB-KW"/>
</dbReference>
<dbReference type="Gene3D" id="3.40.1280.10">
    <property type="match status" value="1"/>
</dbReference>
<dbReference type="Proteomes" id="UP000037784">
    <property type="component" value="Unassembled WGS sequence"/>
</dbReference>
<dbReference type="GO" id="GO:0005829">
    <property type="term" value="C:cytosol"/>
    <property type="evidence" value="ECO:0007669"/>
    <property type="project" value="TreeGrafter"/>
</dbReference>
<dbReference type="Gene3D" id="3.30.1330.30">
    <property type="match status" value="1"/>
</dbReference>
<accession>A0A0M8K7E3</accession>
<gene>
    <name evidence="5" type="primary">rlmB</name>
    <name evidence="5" type="ORF">ARMA_0685</name>
    <name evidence="6" type="ORF">SE16_14295</name>
</gene>
<dbReference type="PANTHER" id="PTHR46429:SF1">
    <property type="entry name" value="23S RRNA (GUANOSINE-2'-O-)-METHYLTRANSFERASE RLMB"/>
    <property type="match status" value="1"/>
</dbReference>
<dbReference type="STRING" id="872965.SE16_14295"/>
<dbReference type="InterPro" id="IPR004441">
    <property type="entry name" value="rRNA_MeTrfase_TrmH"/>
</dbReference>
<dbReference type="InterPro" id="IPR001537">
    <property type="entry name" value="SpoU_MeTrfase"/>
</dbReference>
<dbReference type="EC" id="2.1.1.185" evidence="5"/>
<comment type="similarity">
    <text evidence="1">Belongs to the class IV-like SAM-binding methyltransferase superfamily. RNA methyltransferase TrmH family.</text>
</comment>
<evidence type="ECO:0000256" key="2">
    <source>
        <dbReference type="ARBA" id="ARBA00022603"/>
    </source>
</evidence>
<evidence type="ECO:0000313" key="8">
    <source>
        <dbReference type="Proteomes" id="UP000050502"/>
    </source>
</evidence>
<dbReference type="SUPFAM" id="SSF55315">
    <property type="entry name" value="L30e-like"/>
    <property type="match status" value="1"/>
</dbReference>
<dbReference type="InterPro" id="IPR029026">
    <property type="entry name" value="tRNA_m1G_MTases_N"/>
</dbReference>
<dbReference type="InParanoid" id="A0A0M8K7E3"/>
<dbReference type="SUPFAM" id="SSF75217">
    <property type="entry name" value="alpha/beta knot"/>
    <property type="match status" value="1"/>
</dbReference>
<dbReference type="PANTHER" id="PTHR46429">
    <property type="entry name" value="23S RRNA (GUANOSINE-2'-O-)-METHYLTRANSFERASE RLMB"/>
    <property type="match status" value="1"/>
</dbReference>
<keyword evidence="2 5" id="KW-0489">Methyltransferase</keyword>
<dbReference type="InterPro" id="IPR029064">
    <property type="entry name" value="Ribosomal_eL30-like_sf"/>
</dbReference>
<evidence type="ECO:0000256" key="1">
    <source>
        <dbReference type="ARBA" id="ARBA00007228"/>
    </source>
</evidence>
<evidence type="ECO:0000256" key="3">
    <source>
        <dbReference type="ARBA" id="ARBA00022679"/>
    </source>
</evidence>
<dbReference type="GO" id="GO:0006396">
    <property type="term" value="P:RNA processing"/>
    <property type="evidence" value="ECO:0007669"/>
    <property type="project" value="InterPro"/>
</dbReference>
<comment type="caution">
    <text evidence="5">The sequence shown here is derived from an EMBL/GenBank/DDBJ whole genome shotgun (WGS) entry which is preliminary data.</text>
</comment>
<keyword evidence="3 5" id="KW-0808">Transferase</keyword>
<dbReference type="InterPro" id="IPR013123">
    <property type="entry name" value="SpoU_subst-bd"/>
</dbReference>